<keyword evidence="7" id="KW-0256">Endoplasmic reticulum</keyword>
<evidence type="ECO:0000256" key="4">
    <source>
        <dbReference type="ARBA" id="ARBA00010617"/>
    </source>
</evidence>
<evidence type="ECO:0000256" key="5">
    <source>
        <dbReference type="ARBA" id="ARBA00022617"/>
    </source>
</evidence>
<keyword evidence="10 13" id="KW-0408">Iron</keyword>
<keyword evidence="9 13" id="KW-0560">Oxidoreductase</keyword>
<evidence type="ECO:0000313" key="16">
    <source>
        <dbReference type="Proteomes" id="UP000069940"/>
    </source>
</evidence>
<evidence type="ECO:0000256" key="12">
    <source>
        <dbReference type="ARBA" id="ARBA00023136"/>
    </source>
</evidence>
<keyword evidence="16" id="KW-1185">Reference proteome</keyword>
<evidence type="ECO:0000256" key="2">
    <source>
        <dbReference type="ARBA" id="ARBA00004174"/>
    </source>
</evidence>
<evidence type="ECO:0000256" key="11">
    <source>
        <dbReference type="ARBA" id="ARBA00023033"/>
    </source>
</evidence>
<accession>A0ABM1YAY8</accession>
<name>A0ABM1YAY8_AEDAL</name>
<comment type="subcellular location">
    <subcellularLocation>
        <location evidence="3">Endoplasmic reticulum membrane</location>
        <topology evidence="3">Peripheral membrane protein</topology>
    </subcellularLocation>
    <subcellularLocation>
        <location evidence="2">Microsome membrane</location>
        <topology evidence="2">Peripheral membrane protein</topology>
    </subcellularLocation>
</comment>
<keyword evidence="11 13" id="KW-0503">Monooxygenase</keyword>
<evidence type="ECO:0000256" key="8">
    <source>
        <dbReference type="ARBA" id="ARBA00022848"/>
    </source>
</evidence>
<dbReference type="InterPro" id="IPR002402">
    <property type="entry name" value="Cyt_P450_E_grp-II"/>
</dbReference>
<feature type="signal peptide" evidence="14">
    <location>
        <begin position="1"/>
        <end position="22"/>
    </location>
</feature>
<comment type="cofactor">
    <cofactor evidence="1">
        <name>heme</name>
        <dbReference type="ChEBI" id="CHEBI:30413"/>
    </cofactor>
</comment>
<evidence type="ECO:0000256" key="1">
    <source>
        <dbReference type="ARBA" id="ARBA00001971"/>
    </source>
</evidence>
<evidence type="ECO:0008006" key="17">
    <source>
        <dbReference type="Google" id="ProtNLM"/>
    </source>
</evidence>
<dbReference type="PROSITE" id="PS00086">
    <property type="entry name" value="CYTOCHROME_P450"/>
    <property type="match status" value="1"/>
</dbReference>
<dbReference type="PRINTS" id="PR00464">
    <property type="entry name" value="EP450II"/>
</dbReference>
<keyword evidence="14" id="KW-0732">Signal</keyword>
<dbReference type="PANTHER" id="PTHR24292:SF103">
    <property type="entry name" value="CYTOCHROME P450 6BS1"/>
    <property type="match status" value="1"/>
</dbReference>
<evidence type="ECO:0000313" key="15">
    <source>
        <dbReference type="EnsemblMetazoa" id="AALFPA23_007461.P9918"/>
    </source>
</evidence>
<reference evidence="16" key="1">
    <citation type="journal article" date="2015" name="Proc. Natl. Acad. Sci. U.S.A.">
        <title>Genome sequence of the Asian Tiger mosquito, Aedes albopictus, reveals insights into its biology, genetics, and evolution.</title>
        <authorList>
            <person name="Chen X.G."/>
            <person name="Jiang X."/>
            <person name="Gu J."/>
            <person name="Xu M."/>
            <person name="Wu Y."/>
            <person name="Deng Y."/>
            <person name="Zhang C."/>
            <person name="Bonizzoni M."/>
            <person name="Dermauw W."/>
            <person name="Vontas J."/>
            <person name="Armbruster P."/>
            <person name="Huang X."/>
            <person name="Yang Y."/>
            <person name="Zhang H."/>
            <person name="He W."/>
            <person name="Peng H."/>
            <person name="Liu Y."/>
            <person name="Wu K."/>
            <person name="Chen J."/>
            <person name="Lirakis M."/>
            <person name="Topalis P."/>
            <person name="Van Leeuwen T."/>
            <person name="Hall A.B."/>
            <person name="Jiang X."/>
            <person name="Thorpe C."/>
            <person name="Mueller R.L."/>
            <person name="Sun C."/>
            <person name="Waterhouse R.M."/>
            <person name="Yan G."/>
            <person name="Tu Z.J."/>
            <person name="Fang X."/>
            <person name="James A.A."/>
        </authorList>
    </citation>
    <scope>NUCLEOTIDE SEQUENCE [LARGE SCALE GENOMIC DNA]</scope>
    <source>
        <strain evidence="16">Foshan</strain>
    </source>
</reference>
<evidence type="ECO:0000256" key="13">
    <source>
        <dbReference type="RuleBase" id="RU000461"/>
    </source>
</evidence>
<evidence type="ECO:0000256" key="14">
    <source>
        <dbReference type="SAM" id="SignalP"/>
    </source>
</evidence>
<evidence type="ECO:0000256" key="10">
    <source>
        <dbReference type="ARBA" id="ARBA00023004"/>
    </source>
</evidence>
<keyword evidence="5 13" id="KW-0349">Heme</keyword>
<reference evidence="15" key="2">
    <citation type="submission" date="2025-05" db="UniProtKB">
        <authorList>
            <consortium name="EnsemblMetazoa"/>
        </authorList>
    </citation>
    <scope>IDENTIFICATION</scope>
    <source>
        <strain evidence="15">Foshan</strain>
    </source>
</reference>
<dbReference type="Pfam" id="PF00067">
    <property type="entry name" value="p450"/>
    <property type="match status" value="1"/>
</dbReference>
<dbReference type="InterPro" id="IPR017972">
    <property type="entry name" value="Cyt_P450_CS"/>
</dbReference>
<dbReference type="InterPro" id="IPR036396">
    <property type="entry name" value="Cyt_P450_sf"/>
</dbReference>
<dbReference type="GeneID" id="109421551"/>
<dbReference type="InterPro" id="IPR001128">
    <property type="entry name" value="Cyt_P450"/>
</dbReference>
<dbReference type="InterPro" id="IPR050476">
    <property type="entry name" value="Insect_CytP450_Detox"/>
</dbReference>
<dbReference type="PANTHER" id="PTHR24292">
    <property type="entry name" value="CYTOCHROME P450"/>
    <property type="match status" value="1"/>
</dbReference>
<keyword evidence="8" id="KW-0492">Microsome</keyword>
<dbReference type="CDD" id="cd11056">
    <property type="entry name" value="CYP6-like"/>
    <property type="match status" value="1"/>
</dbReference>
<evidence type="ECO:0000256" key="6">
    <source>
        <dbReference type="ARBA" id="ARBA00022723"/>
    </source>
</evidence>
<evidence type="ECO:0000256" key="3">
    <source>
        <dbReference type="ARBA" id="ARBA00004406"/>
    </source>
</evidence>
<sequence length="499" mass="57585">MWIYFLLSAIALLTLLVRRKYSYWKCRGVPFIQPRFPFGSITPVGDRVHSSLLMTRFYNQLKGTHPFAGMYFFTNPVVLALDLDFIKNILVRDFQYFHDRGLYHNEKDDPLTCHLFNIEGTKWTNLRRKLLPTFSSGKMKMMCPTILEIADRFRTSVEKCLTEQTEIEMRDFLARFTTDVIGTCAFGIDCNSLENPEAEFLKMGNKIFEVPTSRIIAYFFVSTFKELSKKLHIKAVPNDVSQFFYNVVRETIAFRQNSGVQRNDFMNLLMQLKEKGELEGSDEKLGTLTLDEVVAQAYVFFLGGYETSSTNMCFCLYELALNEEIQERARECVQRAVAKHGGLNYEALMDMPYLEQCIFEALRKYPPIANLFRSVTQDYTVPNSNVTLPKGMNVWVPVYAIHHDPEFFPNPELYDPDRFTPEQCAKRKPFTYMPFGEGPRTCIATRFGMMETKTGLATLLMNFKFAKAARLQVPPKFSTKHVMLTAVGGLWVKVEKIGK</sequence>
<dbReference type="SUPFAM" id="SSF48264">
    <property type="entry name" value="Cytochrome P450"/>
    <property type="match status" value="1"/>
</dbReference>
<dbReference type="PRINTS" id="PR00385">
    <property type="entry name" value="P450"/>
</dbReference>
<evidence type="ECO:0000256" key="7">
    <source>
        <dbReference type="ARBA" id="ARBA00022824"/>
    </source>
</evidence>
<dbReference type="EnsemblMetazoa" id="AALFPA23_007461.R9918">
    <property type="protein sequence ID" value="AALFPA23_007461.P9918"/>
    <property type="gene ID" value="AALFPA23_007461"/>
</dbReference>
<organism evidence="15 16">
    <name type="scientific">Aedes albopictus</name>
    <name type="common">Asian tiger mosquito</name>
    <name type="synonym">Stegomyia albopicta</name>
    <dbReference type="NCBI Taxonomy" id="7160"/>
    <lineage>
        <taxon>Eukaryota</taxon>
        <taxon>Metazoa</taxon>
        <taxon>Ecdysozoa</taxon>
        <taxon>Arthropoda</taxon>
        <taxon>Hexapoda</taxon>
        <taxon>Insecta</taxon>
        <taxon>Pterygota</taxon>
        <taxon>Neoptera</taxon>
        <taxon>Endopterygota</taxon>
        <taxon>Diptera</taxon>
        <taxon>Nematocera</taxon>
        <taxon>Culicoidea</taxon>
        <taxon>Culicidae</taxon>
        <taxon>Culicinae</taxon>
        <taxon>Aedini</taxon>
        <taxon>Aedes</taxon>
        <taxon>Stegomyia</taxon>
    </lineage>
</organism>
<proteinExistence type="inferred from homology"/>
<dbReference type="Proteomes" id="UP000069940">
    <property type="component" value="Unassembled WGS sequence"/>
</dbReference>
<dbReference type="RefSeq" id="XP_019551616.2">
    <property type="nucleotide sequence ID" value="XM_019696071.3"/>
</dbReference>
<comment type="similarity">
    <text evidence="4 13">Belongs to the cytochrome P450 family.</text>
</comment>
<dbReference type="Gene3D" id="1.10.630.10">
    <property type="entry name" value="Cytochrome P450"/>
    <property type="match status" value="1"/>
</dbReference>
<protein>
    <recommendedName>
        <fullName evidence="17">Cytochrome</fullName>
    </recommendedName>
</protein>
<keyword evidence="12" id="KW-0472">Membrane</keyword>
<keyword evidence="6 13" id="KW-0479">Metal-binding</keyword>
<feature type="chain" id="PRO_5046097525" description="Cytochrome" evidence="14">
    <location>
        <begin position="23"/>
        <end position="499"/>
    </location>
</feature>
<evidence type="ECO:0000256" key="9">
    <source>
        <dbReference type="ARBA" id="ARBA00023002"/>
    </source>
</evidence>